<name>A0A4Y5JUH0_9CAUD</name>
<reference evidence="2" key="1">
    <citation type="journal article" date="2020" name="bioRxiv">
        <title>Integrative omics analysis of Pseudomonas aeruginosa virus PA5oct highlights the molecular complexity of jumbo phages.</title>
        <authorList>
            <person name="Lood C."/>
            <person name="Danis-Wlodarczyk K."/>
            <person name="Blasdel B.G."/>
            <person name="Jang H.B."/>
            <person name="Vandenheuvel D."/>
            <person name="Briers Y."/>
            <person name="Noben J.-P."/>
            <person name="van Noort V."/>
            <person name="Drulis-Kawa Z."/>
            <person name="Lavigne R."/>
        </authorList>
    </citation>
    <scope>NUCLEOTIDE SEQUENCE [LARGE SCALE GENOMIC DNA]</scope>
</reference>
<dbReference type="Proteomes" id="UP000316733">
    <property type="component" value="Segment"/>
</dbReference>
<keyword evidence="2" id="KW-1185">Reference proteome</keyword>
<evidence type="ECO:0000313" key="2">
    <source>
        <dbReference type="Proteomes" id="UP000316733"/>
    </source>
</evidence>
<organism evidence="1 2">
    <name type="scientific">Pseudomonas phage vB_PaeM_PA5oct</name>
    <dbReference type="NCBI Taxonomy" id="2163605"/>
    <lineage>
        <taxon>Viruses</taxon>
        <taxon>Duplodnaviria</taxon>
        <taxon>Heunggongvirae</taxon>
        <taxon>Uroviricota</taxon>
        <taxon>Caudoviricetes</taxon>
        <taxon>Arenbergviridae</taxon>
        <taxon>Wroclawvirus</taxon>
        <taxon>Wroclawvirus PA5oct</taxon>
    </lineage>
</organism>
<accession>A0A4Y5JUH0</accession>
<dbReference type="EMBL" id="MK797984">
    <property type="protein sequence ID" value="QCG76045.1"/>
    <property type="molecule type" value="Genomic_DNA"/>
</dbReference>
<sequence length="363" mass="41375">MARLSLWNPNKGKDYSFVDRTVKDFVEMGGTGIIVHKYVGTGKGDETTIEDILFLENRNRKYDSSLFDLRGCYQPQNSEFDLSQFGIFLTNDTIFITFHYNSMLNQIGRKLMSGDVLELPHLRDPDTLDINDPILNRYYVIQDATHSAEGYGPGWWSHLWRVKAQQLKGGQEYEDIIGTDGTAIGPDGEEIGPAGCYDDNKCPITNDDKYQDITDGIIEEARKNVMFDPTWADAAHLWMAEKEDGSFELLLWTGTGVPPNAYKLKGSGTEFPDDMQEGEFFLRTDFKPDRLFRKVGNRYIKIEDDARRKWTPVNMLLDTFIDNTNIVTNNDCTTAPEKQALSKAVKARVNLNEDKLNEIYGKK</sequence>
<protein>
    <submittedName>
        <fullName evidence="1">Structural protein</fullName>
    </submittedName>
</protein>
<evidence type="ECO:0000313" key="1">
    <source>
        <dbReference type="EMBL" id="QCG76045.1"/>
    </source>
</evidence>
<proteinExistence type="predicted"/>
<gene>
    <name evidence="1" type="ORF">EST35_0163</name>
</gene>